<comment type="caution">
    <text evidence="2">The sequence shown here is derived from an EMBL/GenBank/DDBJ whole genome shotgun (WGS) entry which is preliminary data.</text>
</comment>
<dbReference type="AlphaFoldDB" id="A0A371E2T3"/>
<reference evidence="2" key="1">
    <citation type="submission" date="2018-05" db="EMBL/GenBank/DDBJ databases">
        <title>Draft genome of Mucuna pruriens seed.</title>
        <authorList>
            <person name="Nnadi N.E."/>
            <person name="Vos R."/>
            <person name="Hasami M.H."/>
            <person name="Devisetty U.K."/>
            <person name="Aguiy J.C."/>
        </authorList>
    </citation>
    <scope>NUCLEOTIDE SEQUENCE [LARGE SCALE GENOMIC DNA]</scope>
    <source>
        <strain evidence="2">JCA_2017</strain>
    </source>
</reference>
<feature type="compositionally biased region" description="Basic residues" evidence="1">
    <location>
        <begin position="91"/>
        <end position="100"/>
    </location>
</feature>
<accession>A0A371E2T3</accession>
<protein>
    <submittedName>
        <fullName evidence="2">Uncharacterized protein</fullName>
    </submittedName>
</protein>
<evidence type="ECO:0000256" key="1">
    <source>
        <dbReference type="SAM" id="MobiDB-lite"/>
    </source>
</evidence>
<gene>
    <name evidence="2" type="ORF">CR513_61546</name>
</gene>
<proteinExistence type="predicted"/>
<evidence type="ECO:0000313" key="2">
    <source>
        <dbReference type="EMBL" id="RDX60323.1"/>
    </source>
</evidence>
<keyword evidence="3" id="KW-1185">Reference proteome</keyword>
<name>A0A371E2T3_MUCPR</name>
<feature type="region of interest" description="Disordered" evidence="1">
    <location>
        <begin position="73"/>
        <end position="100"/>
    </location>
</feature>
<dbReference type="Proteomes" id="UP000257109">
    <property type="component" value="Unassembled WGS sequence"/>
</dbReference>
<dbReference type="EMBL" id="QJKJ01016945">
    <property type="protein sequence ID" value="RDX60323.1"/>
    <property type="molecule type" value="Genomic_DNA"/>
</dbReference>
<evidence type="ECO:0000313" key="3">
    <source>
        <dbReference type="Proteomes" id="UP000257109"/>
    </source>
</evidence>
<organism evidence="2 3">
    <name type="scientific">Mucuna pruriens</name>
    <name type="common">Velvet bean</name>
    <name type="synonym">Dolichos pruriens</name>
    <dbReference type="NCBI Taxonomy" id="157652"/>
    <lineage>
        <taxon>Eukaryota</taxon>
        <taxon>Viridiplantae</taxon>
        <taxon>Streptophyta</taxon>
        <taxon>Embryophyta</taxon>
        <taxon>Tracheophyta</taxon>
        <taxon>Spermatophyta</taxon>
        <taxon>Magnoliopsida</taxon>
        <taxon>eudicotyledons</taxon>
        <taxon>Gunneridae</taxon>
        <taxon>Pentapetalae</taxon>
        <taxon>rosids</taxon>
        <taxon>fabids</taxon>
        <taxon>Fabales</taxon>
        <taxon>Fabaceae</taxon>
        <taxon>Papilionoideae</taxon>
        <taxon>50 kb inversion clade</taxon>
        <taxon>NPAAA clade</taxon>
        <taxon>indigoferoid/millettioid clade</taxon>
        <taxon>Phaseoleae</taxon>
        <taxon>Mucuna</taxon>
    </lineage>
</organism>
<feature type="non-terminal residue" evidence="2">
    <location>
        <position position="1"/>
    </location>
</feature>
<sequence>LPPLPFQIQHNPNLPPHTTGLTLTHIIPTHYLCCLKLMPSPSSPYPFPPLSLSLSQINHINSQSKFLPLLKKRKERNLDTHPSSKYSPLMRKTHHRDIKP</sequence>